<evidence type="ECO:0000313" key="2">
    <source>
        <dbReference type="EMBL" id="AMJ77595.1"/>
    </source>
</evidence>
<name>A0AAC8XHM6_9ALTE</name>
<sequence length="75" mass="8689">MKCKRQFFIALFDVLSSQLMIIGDILFVIFVVQLITQFEVAESYPFTGMKGYLLILLIYLLSLACHLQSARLRKK</sequence>
<organism evidence="2 3">
    <name type="scientific">Alteromonas mediterranea</name>
    <dbReference type="NCBI Taxonomy" id="314275"/>
    <lineage>
        <taxon>Bacteria</taxon>
        <taxon>Pseudomonadati</taxon>
        <taxon>Pseudomonadota</taxon>
        <taxon>Gammaproteobacteria</taxon>
        <taxon>Alteromonadales</taxon>
        <taxon>Alteromonadaceae</taxon>
        <taxon>Alteromonas/Salinimonas group</taxon>
        <taxon>Alteromonas</taxon>
    </lineage>
</organism>
<dbReference type="AlphaFoldDB" id="A0AAC8XHM6"/>
<keyword evidence="1" id="KW-1133">Transmembrane helix</keyword>
<keyword evidence="1" id="KW-0812">Transmembrane</keyword>
<protein>
    <submittedName>
        <fullName evidence="2">Uncharacterized protein</fullName>
    </submittedName>
</protein>
<keyword evidence="1" id="KW-0472">Membrane</keyword>
<reference evidence="2 3" key="1">
    <citation type="submission" date="2015-12" db="EMBL/GenBank/DDBJ databases">
        <title>Intraspecies pangenome expansion in the marine bacterium Alteromonas.</title>
        <authorList>
            <person name="Lopez-Perez M."/>
            <person name="Rodriguez-Valera F."/>
        </authorList>
    </citation>
    <scope>NUCLEOTIDE SEQUENCE [LARGE SCALE GENOMIC DNA]</scope>
    <source>
        <strain evidence="2 3">UM8</strain>
    </source>
</reference>
<proteinExistence type="predicted"/>
<dbReference type="EMBL" id="CP013928">
    <property type="protein sequence ID" value="AMJ77595.1"/>
    <property type="molecule type" value="Genomic_DNA"/>
</dbReference>
<gene>
    <name evidence="2" type="ORF">AV942_04330</name>
</gene>
<dbReference type="Proteomes" id="UP000061468">
    <property type="component" value="Chromosome"/>
</dbReference>
<accession>A0AAC8XHM6</accession>
<feature type="transmembrane region" description="Helical" evidence="1">
    <location>
        <begin position="7"/>
        <end position="32"/>
    </location>
</feature>
<feature type="transmembrane region" description="Helical" evidence="1">
    <location>
        <begin position="52"/>
        <end position="70"/>
    </location>
</feature>
<evidence type="ECO:0000313" key="3">
    <source>
        <dbReference type="Proteomes" id="UP000061468"/>
    </source>
</evidence>
<evidence type="ECO:0000256" key="1">
    <source>
        <dbReference type="SAM" id="Phobius"/>
    </source>
</evidence>